<dbReference type="InterPro" id="IPR001544">
    <property type="entry name" value="Aminotrans_IV"/>
</dbReference>
<evidence type="ECO:0000313" key="3">
    <source>
        <dbReference type="Proteomes" id="UP000660110"/>
    </source>
</evidence>
<evidence type="ECO:0000313" key="2">
    <source>
        <dbReference type="EMBL" id="GGF20496.1"/>
    </source>
</evidence>
<keyword evidence="3" id="KW-1185">Reference proteome</keyword>
<dbReference type="NCBIfam" id="TIGR00553">
    <property type="entry name" value="pabB"/>
    <property type="match status" value="1"/>
</dbReference>
<dbReference type="Gene3D" id="3.20.10.10">
    <property type="entry name" value="D-amino Acid Aminotransferase, subunit A, domain 2"/>
    <property type="match status" value="1"/>
</dbReference>
<dbReference type="GO" id="GO:0000162">
    <property type="term" value="P:L-tryptophan biosynthetic process"/>
    <property type="evidence" value="ECO:0007669"/>
    <property type="project" value="TreeGrafter"/>
</dbReference>
<dbReference type="PANTHER" id="PTHR11236">
    <property type="entry name" value="AMINOBENZOATE/ANTHRANILATE SYNTHASE"/>
    <property type="match status" value="1"/>
</dbReference>
<dbReference type="InterPro" id="IPR043131">
    <property type="entry name" value="BCAT-like_N"/>
</dbReference>
<dbReference type="GO" id="GO:0009396">
    <property type="term" value="P:folic acid-containing compound biosynthetic process"/>
    <property type="evidence" value="ECO:0007669"/>
    <property type="project" value="InterPro"/>
</dbReference>
<dbReference type="PANTHER" id="PTHR11236:SF50">
    <property type="entry name" value="AMINODEOXYCHORISMATE SYNTHASE COMPONENT 1"/>
    <property type="match status" value="1"/>
</dbReference>
<dbReference type="EMBL" id="BMEL01000002">
    <property type="protein sequence ID" value="GGF20496.1"/>
    <property type="molecule type" value="Genomic_DNA"/>
</dbReference>
<dbReference type="Pfam" id="PF01063">
    <property type="entry name" value="Aminotran_4"/>
    <property type="match status" value="1"/>
</dbReference>
<name>A0A917B431_HALAA</name>
<dbReference type="InterPro" id="IPR019999">
    <property type="entry name" value="Anth_synth_I-like"/>
</dbReference>
<dbReference type="InterPro" id="IPR043132">
    <property type="entry name" value="BCAT-like_C"/>
</dbReference>
<dbReference type="PRINTS" id="PR00095">
    <property type="entry name" value="ANTSNTHASEI"/>
</dbReference>
<feature type="domain" description="Chorismate-utilising enzyme C-terminal" evidence="1">
    <location>
        <begin position="113"/>
        <end position="366"/>
    </location>
</feature>
<reference evidence="2" key="2">
    <citation type="submission" date="2020-09" db="EMBL/GenBank/DDBJ databases">
        <authorList>
            <person name="Sun Q."/>
            <person name="Zhou Y."/>
        </authorList>
    </citation>
    <scope>NUCLEOTIDE SEQUENCE</scope>
    <source>
        <strain evidence="2">CGMCC 1.12153</strain>
    </source>
</reference>
<sequence>MSNVHMMFEFEEDNGEIQPKQFSHPIFVIEAYKIDEVEAAFTKVEQALSEGCYVAGYVSYEAAPAFDSSYKVKNGSKWPLAWFGVFEKPVTEESEIGVSDYAVSEWKMEGSLESYTKGINQIKRAIKRGDTYQINYTTQLRTSFKGHDLSFYKQLTNNQKSGYSAYLNFGNGRRIVSASPELFFRKNGRKIKTKPMKGTARRGCTLQDDEKQKQYLLESDKERAENVMIVDLLRNDIGKVAVSGSVNVSKLFEIETYPTVHQMTSTIEAVLEDHHSMWGIFKALFPCGSITGAPKVRTMEYIADLETSPREVYCGAVGFMTPQGEAVFNVPIRTVMLDRDEASYGTGGGVTWDSTPMNEFEEIKAKAQLLVEKRPEFQLLESMKLEGGEYPLLPYHIDRLKQSAQYFNFSYDENSVYDILNKWRKENPRGLFKVRLLLDESGTVGGEVQSIQPPPERVICALAKHPVDENNPFLYHKTTHRAVYEAHKQEGVFAVLLWNSKDELTEFTMANVVVKQGGEYFTPQVNSGLLRGAFRELLLSERKIKEKKIYKSDLDTCEEVWMINGVRGWIKVDLV</sequence>
<dbReference type="InterPro" id="IPR036038">
    <property type="entry name" value="Aminotransferase-like"/>
</dbReference>
<comment type="caution">
    <text evidence="2">The sequence shown here is derived from an EMBL/GenBank/DDBJ whole genome shotgun (WGS) entry which is preliminary data.</text>
</comment>
<dbReference type="SUPFAM" id="SSF56322">
    <property type="entry name" value="ADC synthase"/>
    <property type="match status" value="1"/>
</dbReference>
<dbReference type="GO" id="GO:0046820">
    <property type="term" value="F:4-amino-4-deoxychorismate synthase activity"/>
    <property type="evidence" value="ECO:0007669"/>
    <property type="project" value="TreeGrafter"/>
</dbReference>
<dbReference type="Gene3D" id="3.30.470.10">
    <property type="match status" value="1"/>
</dbReference>
<dbReference type="InterPro" id="IPR005801">
    <property type="entry name" value="ADC_synthase"/>
</dbReference>
<reference evidence="2" key="1">
    <citation type="journal article" date="2014" name="Int. J. Syst. Evol. Microbiol.">
        <title>Complete genome sequence of Corynebacterium casei LMG S-19264T (=DSM 44701T), isolated from a smear-ripened cheese.</title>
        <authorList>
            <consortium name="US DOE Joint Genome Institute (JGI-PGF)"/>
            <person name="Walter F."/>
            <person name="Albersmeier A."/>
            <person name="Kalinowski J."/>
            <person name="Ruckert C."/>
        </authorList>
    </citation>
    <scope>NUCLEOTIDE SEQUENCE</scope>
    <source>
        <strain evidence="2">CGMCC 1.12153</strain>
    </source>
</reference>
<dbReference type="Proteomes" id="UP000660110">
    <property type="component" value="Unassembled WGS sequence"/>
</dbReference>
<dbReference type="Pfam" id="PF00425">
    <property type="entry name" value="Chorismate_bind"/>
    <property type="match status" value="1"/>
</dbReference>
<dbReference type="AlphaFoldDB" id="A0A917B431"/>
<gene>
    <name evidence="2" type="ORF">GCM10010954_19050</name>
</gene>
<accession>A0A917B431</accession>
<proteinExistence type="predicted"/>
<dbReference type="SUPFAM" id="SSF56752">
    <property type="entry name" value="D-aminoacid aminotransferase-like PLP-dependent enzymes"/>
    <property type="match status" value="1"/>
</dbReference>
<evidence type="ECO:0000259" key="1">
    <source>
        <dbReference type="Pfam" id="PF00425"/>
    </source>
</evidence>
<dbReference type="InterPro" id="IPR005802">
    <property type="entry name" value="ADC_synth_comp_1"/>
</dbReference>
<dbReference type="Gene3D" id="3.60.120.10">
    <property type="entry name" value="Anthranilate synthase"/>
    <property type="match status" value="1"/>
</dbReference>
<dbReference type="RefSeq" id="WP_188377251.1">
    <property type="nucleotide sequence ID" value="NZ_BMEL01000002.1"/>
</dbReference>
<dbReference type="InterPro" id="IPR015890">
    <property type="entry name" value="Chorismate_C"/>
</dbReference>
<protein>
    <submittedName>
        <fullName evidence="2">Aminodeoxychorismate synthase, component I</fullName>
    </submittedName>
</protein>
<organism evidence="2 3">
    <name type="scientific">Halobacillus andaensis</name>
    <dbReference type="NCBI Taxonomy" id="1176239"/>
    <lineage>
        <taxon>Bacteria</taxon>
        <taxon>Bacillati</taxon>
        <taxon>Bacillota</taxon>
        <taxon>Bacilli</taxon>
        <taxon>Bacillales</taxon>
        <taxon>Bacillaceae</taxon>
        <taxon>Halobacillus</taxon>
    </lineage>
</organism>